<feature type="region of interest" description="Disordered" evidence="3">
    <location>
        <begin position="28"/>
        <end position="66"/>
    </location>
</feature>
<dbReference type="GO" id="GO:0003677">
    <property type="term" value="F:DNA binding"/>
    <property type="evidence" value="ECO:0007669"/>
    <property type="project" value="UniProtKB-UniRule"/>
</dbReference>
<keyword evidence="6" id="KW-1185">Reference proteome</keyword>
<dbReference type="SMART" id="SM00398">
    <property type="entry name" value="HMG"/>
    <property type="match status" value="2"/>
</dbReference>
<evidence type="ECO:0000259" key="4">
    <source>
        <dbReference type="PROSITE" id="PS50118"/>
    </source>
</evidence>
<dbReference type="SUPFAM" id="SSF47095">
    <property type="entry name" value="HMG-box"/>
    <property type="match status" value="2"/>
</dbReference>
<dbReference type="InterPro" id="IPR050342">
    <property type="entry name" value="HMGB"/>
</dbReference>
<dbReference type="Proteomes" id="UP001054857">
    <property type="component" value="Unassembled WGS sequence"/>
</dbReference>
<dbReference type="CDD" id="cd00084">
    <property type="entry name" value="HMG-box_SF"/>
    <property type="match status" value="2"/>
</dbReference>
<dbReference type="Gene3D" id="1.10.30.10">
    <property type="entry name" value="High mobility group box domain"/>
    <property type="match status" value="2"/>
</dbReference>
<keyword evidence="1 2" id="KW-0238">DNA-binding</keyword>
<dbReference type="PROSITE" id="PS50118">
    <property type="entry name" value="HMG_BOX_2"/>
    <property type="match status" value="2"/>
</dbReference>
<dbReference type="PANTHER" id="PTHR48112:SF22">
    <property type="entry name" value="MITOCHONDRIAL TRANSCRIPTION FACTOR A, ISOFORM B"/>
    <property type="match status" value="1"/>
</dbReference>
<organism evidence="5 6">
    <name type="scientific">Astrephomene gubernaculifera</name>
    <dbReference type="NCBI Taxonomy" id="47775"/>
    <lineage>
        <taxon>Eukaryota</taxon>
        <taxon>Viridiplantae</taxon>
        <taxon>Chlorophyta</taxon>
        <taxon>core chlorophytes</taxon>
        <taxon>Chlorophyceae</taxon>
        <taxon>CS clade</taxon>
        <taxon>Chlamydomonadales</taxon>
        <taxon>Astrephomenaceae</taxon>
        <taxon>Astrephomene</taxon>
    </lineage>
</organism>
<comment type="caution">
    <text evidence="5">The sequence shown here is derived from an EMBL/GenBank/DDBJ whole genome shotgun (WGS) entry which is preliminary data.</text>
</comment>
<dbReference type="InterPro" id="IPR009071">
    <property type="entry name" value="HMG_box_dom"/>
</dbReference>
<dbReference type="EMBL" id="BMAR01000057">
    <property type="protein sequence ID" value="GFR52008.1"/>
    <property type="molecule type" value="Genomic_DNA"/>
</dbReference>
<feature type="domain" description="HMG box" evidence="4">
    <location>
        <begin position="138"/>
        <end position="206"/>
    </location>
</feature>
<accession>A0AAD3HSZ1</accession>
<dbReference type="PANTHER" id="PTHR48112">
    <property type="entry name" value="HIGH MOBILITY GROUP PROTEIN DSP1"/>
    <property type="match status" value="1"/>
</dbReference>
<evidence type="ECO:0000313" key="5">
    <source>
        <dbReference type="EMBL" id="GFR52008.1"/>
    </source>
</evidence>
<feature type="DNA-binding region" description="HMG box" evidence="2">
    <location>
        <begin position="64"/>
        <end position="132"/>
    </location>
</feature>
<evidence type="ECO:0000256" key="2">
    <source>
        <dbReference type="PROSITE-ProRule" id="PRU00267"/>
    </source>
</evidence>
<evidence type="ECO:0000256" key="3">
    <source>
        <dbReference type="SAM" id="MobiDB-lite"/>
    </source>
</evidence>
<keyword evidence="2" id="KW-0539">Nucleus</keyword>
<feature type="domain" description="HMG box" evidence="4">
    <location>
        <begin position="64"/>
        <end position="132"/>
    </location>
</feature>
<name>A0AAD3HSZ1_9CHLO</name>
<feature type="DNA-binding region" description="HMG box" evidence="2">
    <location>
        <begin position="138"/>
        <end position="206"/>
    </location>
</feature>
<evidence type="ECO:0000256" key="1">
    <source>
        <dbReference type="ARBA" id="ARBA00023125"/>
    </source>
</evidence>
<dbReference type="InterPro" id="IPR036910">
    <property type="entry name" value="HMG_box_dom_sf"/>
</dbReference>
<dbReference type="GO" id="GO:0005634">
    <property type="term" value="C:nucleus"/>
    <property type="evidence" value="ECO:0007669"/>
    <property type="project" value="UniProtKB-UniRule"/>
</dbReference>
<gene>
    <name evidence="5" type="ORF">Agub_g14431</name>
</gene>
<proteinExistence type="predicted"/>
<reference evidence="5 6" key="1">
    <citation type="journal article" date="2021" name="Sci. Rep.">
        <title>Genome sequencing of the multicellular alga Astrephomene provides insights into convergent evolution of germ-soma differentiation.</title>
        <authorList>
            <person name="Yamashita S."/>
            <person name="Yamamoto K."/>
            <person name="Matsuzaki R."/>
            <person name="Suzuki S."/>
            <person name="Yamaguchi H."/>
            <person name="Hirooka S."/>
            <person name="Minakuchi Y."/>
            <person name="Miyagishima S."/>
            <person name="Kawachi M."/>
            <person name="Toyoda A."/>
            <person name="Nozaki H."/>
        </authorList>
    </citation>
    <scope>NUCLEOTIDE SEQUENCE [LARGE SCALE GENOMIC DNA]</scope>
    <source>
        <strain evidence="5 6">NIES-4017</strain>
    </source>
</reference>
<protein>
    <recommendedName>
        <fullName evidence="4">HMG box domain-containing protein</fullName>
    </recommendedName>
</protein>
<dbReference type="Pfam" id="PF00505">
    <property type="entry name" value="HMG_box"/>
    <property type="match status" value="2"/>
</dbReference>
<dbReference type="AlphaFoldDB" id="A0AAD3HSZ1"/>
<evidence type="ECO:0000313" key="6">
    <source>
        <dbReference type="Proteomes" id="UP001054857"/>
    </source>
</evidence>
<sequence>MLALASRPVFRACVPNARRSLSVRVLNEAKAPAPGGKRAKAVQKEEPSKAKAKGSAPKKEEKGPKKAPSAYNLFFKAKFPEIKKAKPDVSLVDGAALVREAWAAATPEAKVPFQREAAELKAAVAVKRAEFKAAKKANARPLSGYMLFSNKERAAVKAANPDKSMIEISALLGKAWKELPEAEKEKYKAESQKLKDEWKAKQAPSS</sequence>